<evidence type="ECO:0000313" key="2">
    <source>
        <dbReference type="Proteomes" id="UP001596513"/>
    </source>
</evidence>
<dbReference type="Gene3D" id="3.50.50.60">
    <property type="entry name" value="FAD/NAD(P)-binding domain"/>
    <property type="match status" value="1"/>
</dbReference>
<protein>
    <submittedName>
        <fullName evidence="1">NAD(P)-binding protein</fullName>
    </submittedName>
</protein>
<dbReference type="Proteomes" id="UP001596513">
    <property type="component" value="Unassembled WGS sequence"/>
</dbReference>
<reference evidence="2" key="1">
    <citation type="journal article" date="2019" name="Int. J. Syst. Evol. Microbiol.">
        <title>The Global Catalogue of Microorganisms (GCM) 10K type strain sequencing project: providing services to taxonomists for standard genome sequencing and annotation.</title>
        <authorList>
            <consortium name="The Broad Institute Genomics Platform"/>
            <consortium name="The Broad Institute Genome Sequencing Center for Infectious Disease"/>
            <person name="Wu L."/>
            <person name="Ma J."/>
        </authorList>
    </citation>
    <scope>NUCLEOTIDE SEQUENCE [LARGE SCALE GENOMIC DNA]</scope>
    <source>
        <strain evidence="2">JCM 19635</strain>
    </source>
</reference>
<gene>
    <name evidence="1" type="ORF">ACFQT0_09690</name>
</gene>
<proteinExistence type="predicted"/>
<evidence type="ECO:0000313" key="1">
    <source>
        <dbReference type="EMBL" id="MFC7667626.1"/>
    </source>
</evidence>
<name>A0ABW2U5F0_9BACT</name>
<sequence>MLVVGAGLAGLTAARVLRAAGVPVLVLEARERVGGVRGPSRPWRRKGKTA</sequence>
<organism evidence="1 2">
    <name type="scientific">Hymenobacter humi</name>
    <dbReference type="NCBI Taxonomy" id="1411620"/>
    <lineage>
        <taxon>Bacteria</taxon>
        <taxon>Pseudomonadati</taxon>
        <taxon>Bacteroidota</taxon>
        <taxon>Cytophagia</taxon>
        <taxon>Cytophagales</taxon>
        <taxon>Hymenobacteraceae</taxon>
        <taxon>Hymenobacter</taxon>
    </lineage>
</organism>
<dbReference type="SUPFAM" id="SSF51905">
    <property type="entry name" value="FAD/NAD(P)-binding domain"/>
    <property type="match status" value="1"/>
</dbReference>
<comment type="caution">
    <text evidence="1">The sequence shown here is derived from an EMBL/GenBank/DDBJ whole genome shotgun (WGS) entry which is preliminary data.</text>
</comment>
<dbReference type="InterPro" id="IPR036188">
    <property type="entry name" value="FAD/NAD-bd_sf"/>
</dbReference>
<accession>A0ABW2U5F0</accession>
<dbReference type="EMBL" id="JBHTEK010000001">
    <property type="protein sequence ID" value="MFC7667626.1"/>
    <property type="molecule type" value="Genomic_DNA"/>
</dbReference>
<keyword evidence="2" id="KW-1185">Reference proteome</keyword>
<dbReference type="Pfam" id="PF13450">
    <property type="entry name" value="NAD_binding_8"/>
    <property type="match status" value="1"/>
</dbReference>
<dbReference type="RefSeq" id="WP_380202307.1">
    <property type="nucleotide sequence ID" value="NZ_JBHTEK010000001.1"/>
</dbReference>